<reference evidence="4 5" key="1">
    <citation type="journal article" date="2011" name="Proc. Natl. Acad. Sci. U.S.A.">
        <title>Niche of harmful alga Aureococcus anophagefferens revealed through ecogenomics.</title>
        <authorList>
            <person name="Gobler C.J."/>
            <person name="Berry D.L."/>
            <person name="Dyhrman S.T."/>
            <person name="Wilhelm S.W."/>
            <person name="Salamov A."/>
            <person name="Lobanov A.V."/>
            <person name="Zhang Y."/>
            <person name="Collier J.L."/>
            <person name="Wurch L.L."/>
            <person name="Kustka A.B."/>
            <person name="Dill B.D."/>
            <person name="Shah M."/>
            <person name="VerBerkmoes N.C."/>
            <person name="Kuo A."/>
            <person name="Terry A."/>
            <person name="Pangilinan J."/>
            <person name="Lindquist E.A."/>
            <person name="Lucas S."/>
            <person name="Paulsen I.T."/>
            <person name="Hattenrath-Lehmann T.K."/>
            <person name="Talmage S.C."/>
            <person name="Walker E.A."/>
            <person name="Koch F."/>
            <person name="Burson A.M."/>
            <person name="Marcoval M.A."/>
            <person name="Tang Y.Z."/>
            <person name="Lecleir G.R."/>
            <person name="Coyne K.J."/>
            <person name="Berg G.M."/>
            <person name="Bertrand E.M."/>
            <person name="Saito M.A."/>
            <person name="Gladyshev V.N."/>
            <person name="Grigoriev I.V."/>
        </authorList>
    </citation>
    <scope>NUCLEOTIDE SEQUENCE [LARGE SCALE GENOMIC DNA]</scope>
    <source>
        <strain evidence="5">CCMP 1984</strain>
    </source>
</reference>
<dbReference type="InterPro" id="IPR002110">
    <property type="entry name" value="Ankyrin_rpt"/>
</dbReference>
<protein>
    <submittedName>
        <fullName evidence="4">Uncharacterized protein</fullName>
    </submittedName>
</protein>
<dbReference type="PROSITE" id="PS50297">
    <property type="entry name" value="ANK_REP_REGION"/>
    <property type="match status" value="2"/>
</dbReference>
<feature type="non-terminal residue" evidence="4">
    <location>
        <position position="1"/>
    </location>
</feature>
<accession>F0YIK9</accession>
<feature type="repeat" description="ANK" evidence="3">
    <location>
        <begin position="74"/>
        <end position="106"/>
    </location>
</feature>
<proteinExistence type="predicted"/>
<dbReference type="GO" id="GO:0085020">
    <property type="term" value="P:protein K6-linked ubiquitination"/>
    <property type="evidence" value="ECO:0007669"/>
    <property type="project" value="TreeGrafter"/>
</dbReference>
<dbReference type="SUPFAM" id="SSF48403">
    <property type="entry name" value="Ankyrin repeat"/>
    <property type="match status" value="1"/>
</dbReference>
<dbReference type="InterPro" id="IPR036770">
    <property type="entry name" value="Ankyrin_rpt-contain_sf"/>
</dbReference>
<dbReference type="RefSeq" id="XP_009040226.1">
    <property type="nucleotide sequence ID" value="XM_009041978.1"/>
</dbReference>
<dbReference type="GeneID" id="20229172"/>
<sequence length="115" mass="12284">PEDADVANVGKLLEAAKRGDRDALRRLLDAAVDVNGADYDRRTALHLAAAEGELDAVRFLLIDGGADVTAGDYDKRTALHLAAAEGHVDAVRFLVDRGANVDAVDRWHGTPLRDA</sequence>
<dbReference type="PANTHER" id="PTHR24171">
    <property type="entry name" value="ANKYRIN REPEAT DOMAIN-CONTAINING PROTEIN 39-RELATED"/>
    <property type="match status" value="1"/>
</dbReference>
<dbReference type="InParanoid" id="F0YIK9"/>
<feature type="non-terminal residue" evidence="4">
    <location>
        <position position="115"/>
    </location>
</feature>
<dbReference type="GO" id="GO:0004842">
    <property type="term" value="F:ubiquitin-protein transferase activity"/>
    <property type="evidence" value="ECO:0007669"/>
    <property type="project" value="TreeGrafter"/>
</dbReference>
<gene>
    <name evidence="4" type="ORF">AURANDRAFT_8002</name>
</gene>
<feature type="repeat" description="ANK" evidence="3">
    <location>
        <begin position="40"/>
        <end position="73"/>
    </location>
</feature>
<keyword evidence="5" id="KW-1185">Reference proteome</keyword>
<dbReference type="PANTHER" id="PTHR24171:SF8">
    <property type="entry name" value="BRCA1-ASSOCIATED RING DOMAIN PROTEIN 1"/>
    <property type="match status" value="1"/>
</dbReference>
<evidence type="ECO:0000313" key="5">
    <source>
        <dbReference type="Proteomes" id="UP000002729"/>
    </source>
</evidence>
<dbReference type="PRINTS" id="PR01415">
    <property type="entry name" value="ANKYRIN"/>
</dbReference>
<evidence type="ECO:0000256" key="2">
    <source>
        <dbReference type="ARBA" id="ARBA00023043"/>
    </source>
</evidence>
<dbReference type="Pfam" id="PF12796">
    <property type="entry name" value="Ank_2"/>
    <property type="match status" value="1"/>
</dbReference>
<evidence type="ECO:0000256" key="3">
    <source>
        <dbReference type="PROSITE-ProRule" id="PRU00023"/>
    </source>
</evidence>
<organism evidence="5">
    <name type="scientific">Aureococcus anophagefferens</name>
    <name type="common">Harmful bloom alga</name>
    <dbReference type="NCBI Taxonomy" id="44056"/>
    <lineage>
        <taxon>Eukaryota</taxon>
        <taxon>Sar</taxon>
        <taxon>Stramenopiles</taxon>
        <taxon>Ochrophyta</taxon>
        <taxon>Pelagophyceae</taxon>
        <taxon>Pelagomonadales</taxon>
        <taxon>Pelagomonadaceae</taxon>
        <taxon>Aureococcus</taxon>
    </lineage>
</organism>
<dbReference type="PROSITE" id="PS50088">
    <property type="entry name" value="ANK_REPEAT"/>
    <property type="match status" value="2"/>
</dbReference>
<keyword evidence="2 3" id="KW-0040">ANK repeat</keyword>
<evidence type="ECO:0000256" key="1">
    <source>
        <dbReference type="ARBA" id="ARBA00022737"/>
    </source>
</evidence>
<dbReference type="eggNOG" id="KOG0508">
    <property type="taxonomic scope" value="Eukaryota"/>
</dbReference>
<dbReference type="EMBL" id="GL833144">
    <property type="protein sequence ID" value="EGB05100.1"/>
    <property type="molecule type" value="Genomic_DNA"/>
</dbReference>
<dbReference type="AlphaFoldDB" id="F0YIK9"/>
<name>F0YIK9_AURAN</name>
<keyword evidence="1" id="KW-0677">Repeat</keyword>
<dbReference type="Gene3D" id="1.25.40.20">
    <property type="entry name" value="Ankyrin repeat-containing domain"/>
    <property type="match status" value="2"/>
</dbReference>
<evidence type="ECO:0000313" key="4">
    <source>
        <dbReference type="EMBL" id="EGB05100.1"/>
    </source>
</evidence>
<dbReference type="SMART" id="SM00248">
    <property type="entry name" value="ANK"/>
    <property type="match status" value="2"/>
</dbReference>
<dbReference type="Proteomes" id="UP000002729">
    <property type="component" value="Unassembled WGS sequence"/>
</dbReference>
<dbReference type="KEGG" id="aaf:AURANDRAFT_8002"/>
<dbReference type="OrthoDB" id="4062651at2759"/>
<dbReference type="OMA" id="AKVARMP"/>